<accession>A0AB36JFA8</accession>
<evidence type="ECO:0008006" key="3">
    <source>
        <dbReference type="Google" id="ProtNLM"/>
    </source>
</evidence>
<dbReference type="EMBL" id="MPTO01000018">
    <property type="protein sequence ID" value="OME16822.1"/>
    <property type="molecule type" value="Genomic_DNA"/>
</dbReference>
<dbReference type="Proteomes" id="UP000187323">
    <property type="component" value="Unassembled WGS sequence"/>
</dbReference>
<dbReference type="AlphaFoldDB" id="A0AB36JFA8"/>
<protein>
    <recommendedName>
        <fullName evidence="3">Collagen-like protein</fullName>
    </recommendedName>
</protein>
<sequence>MNVERIQYVGDLLDVMPNQPIQISFWGKDSAEKLVAPHRLVTAELLGYDGATGATGATGVTGAKGGTGSDGAIGETGVTKVSVTVDGVITNHRYMIPTLIVNKIG</sequence>
<evidence type="ECO:0000313" key="2">
    <source>
        <dbReference type="Proteomes" id="UP000187323"/>
    </source>
</evidence>
<evidence type="ECO:0000313" key="1">
    <source>
        <dbReference type="EMBL" id="OME16822.1"/>
    </source>
</evidence>
<proteinExistence type="predicted"/>
<dbReference type="RefSeq" id="WP_218640681.1">
    <property type="nucleotide sequence ID" value="NZ_MPTO01000018.1"/>
</dbReference>
<gene>
    <name evidence="1" type="ORF">BSK47_19820</name>
</gene>
<comment type="caution">
    <text evidence="1">The sequence shown here is derived from an EMBL/GenBank/DDBJ whole genome shotgun (WGS) entry which is preliminary data.</text>
</comment>
<name>A0AB36JFA8_9BACL</name>
<organism evidence="1 2">
    <name type="scientific">Paenibacillus odorifer</name>
    <dbReference type="NCBI Taxonomy" id="189426"/>
    <lineage>
        <taxon>Bacteria</taxon>
        <taxon>Bacillati</taxon>
        <taxon>Bacillota</taxon>
        <taxon>Bacilli</taxon>
        <taxon>Bacillales</taxon>
        <taxon>Paenibacillaceae</taxon>
        <taxon>Paenibacillus</taxon>
    </lineage>
</organism>
<reference evidence="1 2" key="1">
    <citation type="submission" date="2016-10" db="EMBL/GenBank/DDBJ databases">
        <title>Paenibacillus species isolates.</title>
        <authorList>
            <person name="Beno S.M."/>
        </authorList>
    </citation>
    <scope>NUCLEOTIDE SEQUENCE [LARGE SCALE GENOMIC DNA]</scope>
    <source>
        <strain evidence="1 2">FSL H7-0918</strain>
    </source>
</reference>